<dbReference type="KEGG" id="afx:JZ786_08245"/>
<dbReference type="InterPro" id="IPR020631">
    <property type="entry name" value="THF_DH/CycHdrlase_NAD-bd_dom"/>
</dbReference>
<dbReference type="Gene3D" id="3.40.50.720">
    <property type="entry name" value="NAD(P)-binding Rossmann-like Domain"/>
    <property type="match status" value="1"/>
</dbReference>
<keyword evidence="8 12" id="KW-0560">Oxidoreductase</keyword>
<gene>
    <name evidence="12" type="primary">folD</name>
    <name evidence="15" type="ORF">JZ786_08245</name>
</gene>
<dbReference type="FunFam" id="3.40.50.10860:FF:000005">
    <property type="entry name" value="C-1-tetrahydrofolate synthase, cytoplasmic, putative"/>
    <property type="match status" value="1"/>
</dbReference>
<keyword evidence="10 12" id="KW-0486">Methionine biosynthesis</keyword>
<evidence type="ECO:0000256" key="4">
    <source>
        <dbReference type="ARBA" id="ARBA00022605"/>
    </source>
</evidence>
<dbReference type="GO" id="GO:0000105">
    <property type="term" value="P:L-histidine biosynthetic process"/>
    <property type="evidence" value="ECO:0007669"/>
    <property type="project" value="UniProtKB-KW"/>
</dbReference>
<dbReference type="GO" id="GO:0005829">
    <property type="term" value="C:cytosol"/>
    <property type="evidence" value="ECO:0007669"/>
    <property type="project" value="TreeGrafter"/>
</dbReference>
<dbReference type="EC" id="1.5.1.5" evidence="12"/>
<dbReference type="GO" id="GO:0004488">
    <property type="term" value="F:methylenetetrahydrofolate dehydrogenase (NADP+) activity"/>
    <property type="evidence" value="ECO:0007669"/>
    <property type="project" value="UniProtKB-UniRule"/>
</dbReference>
<keyword evidence="4 12" id="KW-0028">Amino-acid biosynthesis</keyword>
<evidence type="ECO:0000256" key="2">
    <source>
        <dbReference type="ARBA" id="ARBA00011738"/>
    </source>
</evidence>
<evidence type="ECO:0000256" key="11">
    <source>
        <dbReference type="ARBA" id="ARBA00023268"/>
    </source>
</evidence>
<dbReference type="PRINTS" id="PR00085">
    <property type="entry name" value="THFDHDRGNASE"/>
</dbReference>
<dbReference type="GO" id="GO:0006164">
    <property type="term" value="P:purine nucleotide biosynthetic process"/>
    <property type="evidence" value="ECO:0007669"/>
    <property type="project" value="UniProtKB-KW"/>
</dbReference>
<comment type="catalytic activity">
    <reaction evidence="12">
        <text>(6R)-5,10-methylene-5,6,7,8-tetrahydrofolate + NADP(+) = (6R)-5,10-methenyltetrahydrofolate + NADPH</text>
        <dbReference type="Rhea" id="RHEA:22812"/>
        <dbReference type="ChEBI" id="CHEBI:15636"/>
        <dbReference type="ChEBI" id="CHEBI:57455"/>
        <dbReference type="ChEBI" id="CHEBI:57783"/>
        <dbReference type="ChEBI" id="CHEBI:58349"/>
        <dbReference type="EC" id="1.5.1.5"/>
    </reaction>
</comment>
<dbReference type="GO" id="GO:0009086">
    <property type="term" value="P:methionine biosynthetic process"/>
    <property type="evidence" value="ECO:0007669"/>
    <property type="project" value="UniProtKB-KW"/>
</dbReference>
<dbReference type="GO" id="GO:0035999">
    <property type="term" value="P:tetrahydrofolate interconversion"/>
    <property type="evidence" value="ECO:0007669"/>
    <property type="project" value="UniProtKB-UniRule"/>
</dbReference>
<dbReference type="InterPro" id="IPR046346">
    <property type="entry name" value="Aminoacid_DH-like_N_sf"/>
</dbReference>
<comment type="pathway">
    <text evidence="1 12">One-carbon metabolism; tetrahydrofolate interconversion.</text>
</comment>
<feature type="domain" description="Tetrahydrofolate dehydrogenase/cyclohydrolase NAD(P)-binding" evidence="14">
    <location>
        <begin position="138"/>
        <end position="278"/>
    </location>
</feature>
<dbReference type="InterPro" id="IPR036291">
    <property type="entry name" value="NAD(P)-bd_dom_sf"/>
</dbReference>
<protein>
    <recommendedName>
        <fullName evidence="12">Bifunctional protein FolD</fullName>
    </recommendedName>
    <domain>
        <recommendedName>
            <fullName evidence="12">Methylenetetrahydrofolate dehydrogenase</fullName>
            <ecNumber evidence="12">1.5.1.5</ecNumber>
        </recommendedName>
    </domain>
    <domain>
        <recommendedName>
            <fullName evidence="12">Methenyltetrahydrofolate cyclohydrolase</fullName>
            <ecNumber evidence="12">3.5.4.9</ecNumber>
        </recommendedName>
    </domain>
</protein>
<comment type="function">
    <text evidence="12">Catalyzes the oxidation of 5,10-methylenetetrahydrofolate to 5,10-methenyltetrahydrofolate and then the hydrolysis of 5,10-methenyltetrahydrofolate to 10-formyltetrahydrofolate.</text>
</comment>
<dbReference type="RefSeq" id="WP_206658240.1">
    <property type="nucleotide sequence ID" value="NZ_CP071182.1"/>
</dbReference>
<keyword evidence="3 12" id="KW-0554">One-carbon metabolism</keyword>
<keyword evidence="6 12" id="KW-0378">Hydrolase</keyword>
<dbReference type="InterPro" id="IPR000672">
    <property type="entry name" value="THF_DH/CycHdrlase"/>
</dbReference>
<evidence type="ECO:0000256" key="5">
    <source>
        <dbReference type="ARBA" id="ARBA00022755"/>
    </source>
</evidence>
<feature type="binding site" evidence="12">
    <location>
        <position position="230"/>
    </location>
    <ligand>
        <name>NADP(+)</name>
        <dbReference type="ChEBI" id="CHEBI:58349"/>
    </ligand>
</feature>
<evidence type="ECO:0000259" key="14">
    <source>
        <dbReference type="Pfam" id="PF02882"/>
    </source>
</evidence>
<evidence type="ECO:0000256" key="12">
    <source>
        <dbReference type="HAMAP-Rule" id="MF_01576"/>
    </source>
</evidence>
<comment type="catalytic activity">
    <reaction evidence="12">
        <text>(6R)-5,10-methenyltetrahydrofolate + H2O = (6R)-10-formyltetrahydrofolate + H(+)</text>
        <dbReference type="Rhea" id="RHEA:23700"/>
        <dbReference type="ChEBI" id="CHEBI:15377"/>
        <dbReference type="ChEBI" id="CHEBI:15378"/>
        <dbReference type="ChEBI" id="CHEBI:57455"/>
        <dbReference type="ChEBI" id="CHEBI:195366"/>
        <dbReference type="EC" id="3.5.4.9"/>
    </reaction>
</comment>
<dbReference type="InterPro" id="IPR020630">
    <property type="entry name" value="THF_DH/CycHdrlase_cat_dom"/>
</dbReference>
<keyword evidence="11 12" id="KW-0511">Multifunctional enzyme</keyword>
<keyword evidence="5 12" id="KW-0658">Purine biosynthesis</keyword>
<evidence type="ECO:0000256" key="7">
    <source>
        <dbReference type="ARBA" id="ARBA00022857"/>
    </source>
</evidence>
<feature type="binding site" evidence="12">
    <location>
        <begin position="164"/>
        <end position="166"/>
    </location>
    <ligand>
        <name>NADP(+)</name>
        <dbReference type="ChEBI" id="CHEBI:58349"/>
    </ligand>
</feature>
<dbReference type="Gene3D" id="3.40.50.10860">
    <property type="entry name" value="Leucine Dehydrogenase, chain A, domain 1"/>
    <property type="match status" value="1"/>
</dbReference>
<dbReference type="GO" id="GO:0004477">
    <property type="term" value="F:methenyltetrahydrofolate cyclohydrolase activity"/>
    <property type="evidence" value="ECO:0007669"/>
    <property type="project" value="UniProtKB-UniRule"/>
</dbReference>
<dbReference type="SUPFAM" id="SSF51735">
    <property type="entry name" value="NAD(P)-binding Rossmann-fold domains"/>
    <property type="match status" value="1"/>
</dbReference>
<dbReference type="HAMAP" id="MF_01576">
    <property type="entry name" value="THF_DHG_CYH"/>
    <property type="match status" value="1"/>
</dbReference>
<evidence type="ECO:0000256" key="10">
    <source>
        <dbReference type="ARBA" id="ARBA00023167"/>
    </source>
</evidence>
<dbReference type="AlphaFoldDB" id="A0A9X7W1I2"/>
<evidence type="ECO:0000259" key="13">
    <source>
        <dbReference type="Pfam" id="PF00763"/>
    </source>
</evidence>
<dbReference type="CDD" id="cd01080">
    <property type="entry name" value="NAD_bind_m-THF_DH_Cyclohyd"/>
    <property type="match status" value="1"/>
</dbReference>
<reference evidence="15 16" key="1">
    <citation type="submission" date="2021-02" db="EMBL/GenBank/DDBJ databases">
        <title>Alicyclobacillus curvatus sp. nov. and Alicyclobacillus mengziensis sp. nov., two acidophilic bacteria isolated from acid mine drainage.</title>
        <authorList>
            <person name="Huang Y."/>
        </authorList>
    </citation>
    <scope>NUCLEOTIDE SEQUENCE [LARGE SCALE GENOMIC DNA]</scope>
    <source>
        <strain evidence="15 16">S30H14</strain>
    </source>
</reference>
<dbReference type="Pfam" id="PF02882">
    <property type="entry name" value="THF_DHG_CYH_C"/>
    <property type="match status" value="1"/>
</dbReference>
<evidence type="ECO:0000313" key="16">
    <source>
        <dbReference type="Proteomes" id="UP000663505"/>
    </source>
</evidence>
<comment type="caution">
    <text evidence="12">Lacks conserved residue(s) required for the propagation of feature annotation.</text>
</comment>
<evidence type="ECO:0000256" key="1">
    <source>
        <dbReference type="ARBA" id="ARBA00004777"/>
    </source>
</evidence>
<accession>A0A9X7W1I2</accession>
<dbReference type="EMBL" id="CP071182">
    <property type="protein sequence ID" value="QSO48924.1"/>
    <property type="molecule type" value="Genomic_DNA"/>
</dbReference>
<dbReference type="Proteomes" id="UP000663505">
    <property type="component" value="Chromosome"/>
</dbReference>
<feature type="domain" description="Tetrahydrofolate dehydrogenase/cyclohydrolase catalytic" evidence="13">
    <location>
        <begin position="5"/>
        <end position="119"/>
    </location>
</feature>
<proteinExistence type="inferred from homology"/>
<keyword evidence="16" id="KW-1185">Reference proteome</keyword>
<dbReference type="PANTHER" id="PTHR48099:SF5">
    <property type="entry name" value="C-1-TETRAHYDROFOLATE SYNTHASE, CYTOPLASMIC"/>
    <property type="match status" value="1"/>
</dbReference>
<keyword evidence="7 12" id="KW-0521">NADP</keyword>
<name>A0A9X7W1I2_9BACL</name>
<comment type="subunit">
    <text evidence="2 12">Homodimer.</text>
</comment>
<evidence type="ECO:0000256" key="6">
    <source>
        <dbReference type="ARBA" id="ARBA00022801"/>
    </source>
</evidence>
<evidence type="ECO:0000256" key="9">
    <source>
        <dbReference type="ARBA" id="ARBA00023102"/>
    </source>
</evidence>
<dbReference type="SUPFAM" id="SSF53223">
    <property type="entry name" value="Aminoacid dehydrogenase-like, N-terminal domain"/>
    <property type="match status" value="1"/>
</dbReference>
<dbReference type="EC" id="3.5.4.9" evidence="12"/>
<sequence length="290" mass="31139">MSLWLRGKEVAEQVKSSIAAEVRNFEERGTQPKVVTILVEGDAASAYYAKSKAKMASQLGIDYEICRFKPSVSQEVLVSTIKRLNRDASVHGIMVELPLPAHIDTATVMSVVAPYKDVDGLTTVNRHANITGEQGIYPATPLAAVRLLKHYGFTPSGKHVALVGFGQTVGQPLFHLLVRENATVTVCHVGTPDVSRHTLASDIIFVAVGKAGLITPDMVHERHVIVDAGINEVEGTGIVGDVDPTVAEKVHALSPTPGGVGTVTTVQLFDNLMRAVHWQEQLGVLERTSA</sequence>
<comment type="similarity">
    <text evidence="12">Belongs to the tetrahydrofolate dehydrogenase/cyclohydrolase family.</text>
</comment>
<evidence type="ECO:0000256" key="3">
    <source>
        <dbReference type="ARBA" id="ARBA00022563"/>
    </source>
</evidence>
<evidence type="ECO:0000313" key="15">
    <source>
        <dbReference type="EMBL" id="QSO48924.1"/>
    </source>
</evidence>
<keyword evidence="9 12" id="KW-0368">Histidine biosynthesis</keyword>
<dbReference type="PANTHER" id="PTHR48099">
    <property type="entry name" value="C-1-TETRAHYDROFOLATE SYNTHASE, CYTOPLASMIC-RELATED"/>
    <property type="match status" value="1"/>
</dbReference>
<dbReference type="Pfam" id="PF00763">
    <property type="entry name" value="THF_DHG_CYH"/>
    <property type="match status" value="1"/>
</dbReference>
<evidence type="ECO:0000256" key="8">
    <source>
        <dbReference type="ARBA" id="ARBA00023002"/>
    </source>
</evidence>
<organism evidence="15 16">
    <name type="scientific">Alicyclobacillus mengziensis</name>
    <dbReference type="NCBI Taxonomy" id="2931921"/>
    <lineage>
        <taxon>Bacteria</taxon>
        <taxon>Bacillati</taxon>
        <taxon>Bacillota</taxon>
        <taxon>Bacilli</taxon>
        <taxon>Bacillales</taxon>
        <taxon>Alicyclobacillaceae</taxon>
        <taxon>Alicyclobacillus</taxon>
    </lineage>
</organism>